<feature type="binding site" evidence="9">
    <location>
        <position position="72"/>
    </location>
    <ligand>
        <name>FAD</name>
        <dbReference type="ChEBI" id="CHEBI:57692"/>
    </ligand>
</feature>
<dbReference type="FunFam" id="3.30.390.30:FF:000001">
    <property type="entry name" value="Dihydrolipoyl dehydrogenase"/>
    <property type="match status" value="1"/>
</dbReference>
<feature type="binding site" evidence="9">
    <location>
        <position position="296"/>
    </location>
    <ligand>
        <name>NAD(+)</name>
        <dbReference type="ChEBI" id="CHEBI:57540"/>
    </ligand>
</feature>
<feature type="binding site" evidence="9">
    <location>
        <position position="337"/>
    </location>
    <ligand>
        <name>FAD</name>
        <dbReference type="ChEBI" id="CHEBI:57692"/>
    </ligand>
</feature>
<evidence type="ECO:0000313" key="15">
    <source>
        <dbReference type="Proteomes" id="UP001295684"/>
    </source>
</evidence>
<dbReference type="Gene3D" id="3.50.50.60">
    <property type="entry name" value="FAD/NAD(P)-binding domain"/>
    <property type="match status" value="2"/>
</dbReference>
<keyword evidence="4 11" id="KW-0560">Oxidoreductase</keyword>
<dbReference type="GO" id="GO:0045252">
    <property type="term" value="C:oxoglutarate dehydrogenase complex"/>
    <property type="evidence" value="ECO:0007669"/>
    <property type="project" value="TreeGrafter"/>
</dbReference>
<evidence type="ECO:0000256" key="9">
    <source>
        <dbReference type="PIRSR" id="PIRSR000350-3"/>
    </source>
</evidence>
<dbReference type="InterPro" id="IPR050151">
    <property type="entry name" value="Class-I_Pyr_Nuc-Dis_Oxidored"/>
</dbReference>
<feature type="binding site" evidence="9">
    <location>
        <begin position="165"/>
        <end position="167"/>
    </location>
    <ligand>
        <name>FAD</name>
        <dbReference type="ChEBI" id="CHEBI:57692"/>
    </ligand>
</feature>
<comment type="caution">
    <text evidence="14">The sequence shown here is derived from an EMBL/GenBank/DDBJ whole genome shotgun (WGS) entry which is preliminary data.</text>
</comment>
<dbReference type="InterPro" id="IPR006258">
    <property type="entry name" value="Lipoamide_DH"/>
</dbReference>
<keyword evidence="6" id="KW-1015">Disulfide bond</keyword>
<evidence type="ECO:0000256" key="3">
    <source>
        <dbReference type="ARBA" id="ARBA00022827"/>
    </source>
</evidence>
<dbReference type="PRINTS" id="PR00368">
    <property type="entry name" value="FADPNR"/>
</dbReference>
<dbReference type="Proteomes" id="UP001295684">
    <property type="component" value="Unassembled WGS sequence"/>
</dbReference>
<dbReference type="InterPro" id="IPR001100">
    <property type="entry name" value="Pyr_nuc-diS_OxRdtase"/>
</dbReference>
<evidence type="ECO:0000256" key="5">
    <source>
        <dbReference type="ARBA" id="ARBA00023027"/>
    </source>
</evidence>
<keyword evidence="3 9" id="KW-0274">FAD</keyword>
<evidence type="ECO:0000256" key="10">
    <source>
        <dbReference type="PIRSR" id="PIRSR000350-4"/>
    </source>
</evidence>
<sequence length="490" mass="52746">MLARSFLSMQRKSFARAFSTANKNYDITVIGGGPGGYVAAIKAAQLGFKTAIVEKRGTLGGTCLNVGCIPSKALLNSSHKYEDAVQHFAEYGVYADNVRFDLDQMMKQKESAVKGLTQGIEFLMKKNKVDYYKGWGKFADANTISIDLNEGKTESISSKNTIIATGSEPSPLPGGGLKIDEKRVISSTGALSLNEVPKKLVLIGGGVIGLEMGSVYSRLGSEVIVVEFMDRIMPTFDKEISRTFTNILKKRGFKFMFGTKVLGGDVREDGVTLNMESVNGDKLDPLDADYVLIATGRRPFTEGLGLENIGVTPDRLGMIEVNDHFATVTPNVYAIGDVIRGPMLAHKAEEEGVCVVENLKGLVGHVNYDAIPGVVYTHPEIATVGKTEEELKGEGVKYAVGKFPFSANSRARTNSEPDGLVKVLTEKSTDKLLGVHIIGSNAGELIAEAVVGMEYGASSEDIARTCHAHPTLSEAVKEAMMAAHDKPIHM</sequence>
<evidence type="ECO:0000256" key="7">
    <source>
        <dbReference type="ARBA" id="ARBA00023284"/>
    </source>
</evidence>
<dbReference type="SUPFAM" id="SSF51905">
    <property type="entry name" value="FAD/NAD(P)-binding domain"/>
    <property type="match status" value="1"/>
</dbReference>
<dbReference type="PRINTS" id="PR00411">
    <property type="entry name" value="PNDRDTASEI"/>
</dbReference>
<comment type="similarity">
    <text evidence="1 11">Belongs to the class-I pyridine nucleotide-disulfide oxidoreductase family.</text>
</comment>
<keyword evidence="7 11" id="KW-0676">Redox-active center</keyword>
<dbReference type="PROSITE" id="PS00076">
    <property type="entry name" value="PYRIDINE_REDOX_1"/>
    <property type="match status" value="1"/>
</dbReference>
<keyword evidence="2 11" id="KW-0285">Flavoprotein</keyword>
<dbReference type="PANTHER" id="PTHR22912:SF223">
    <property type="entry name" value="DIHYDROLIPOYL DEHYDROGENASE 1, MITOCHONDRIAL"/>
    <property type="match status" value="1"/>
</dbReference>
<dbReference type="Gene3D" id="3.30.390.30">
    <property type="match status" value="1"/>
</dbReference>
<reference evidence="14" key="1">
    <citation type="submission" date="2023-07" db="EMBL/GenBank/DDBJ databases">
        <authorList>
            <consortium name="AG Swart"/>
            <person name="Singh M."/>
            <person name="Singh A."/>
            <person name="Seah K."/>
            <person name="Emmerich C."/>
        </authorList>
    </citation>
    <scope>NUCLEOTIDE SEQUENCE</scope>
    <source>
        <strain evidence="14">DP1</strain>
    </source>
</reference>
<evidence type="ECO:0000256" key="4">
    <source>
        <dbReference type="ARBA" id="ARBA00023002"/>
    </source>
</evidence>
<dbReference type="FunFam" id="3.50.50.60:FF:000001">
    <property type="entry name" value="Dihydrolipoyl dehydrogenase, mitochondrial"/>
    <property type="match status" value="1"/>
</dbReference>
<keyword evidence="5 9" id="KW-0520">NAD</keyword>
<dbReference type="NCBIfam" id="TIGR01350">
    <property type="entry name" value="lipoamide_DH"/>
    <property type="match status" value="1"/>
</dbReference>
<dbReference type="AlphaFoldDB" id="A0AAD1UIE1"/>
<dbReference type="InterPro" id="IPR036188">
    <property type="entry name" value="FAD/NAD-bd_sf"/>
</dbReference>
<dbReference type="InterPro" id="IPR016156">
    <property type="entry name" value="FAD/NAD-linked_Rdtase_dimer_sf"/>
</dbReference>
<comment type="catalytic activity">
    <reaction evidence="11">
        <text>N(6)-[(R)-dihydrolipoyl]-L-lysyl-[protein] + NAD(+) = N(6)-[(R)-lipoyl]-L-lysyl-[protein] + NADH + H(+)</text>
        <dbReference type="Rhea" id="RHEA:15045"/>
        <dbReference type="Rhea" id="RHEA-COMP:10474"/>
        <dbReference type="Rhea" id="RHEA-COMP:10475"/>
        <dbReference type="ChEBI" id="CHEBI:15378"/>
        <dbReference type="ChEBI" id="CHEBI:57540"/>
        <dbReference type="ChEBI" id="CHEBI:57945"/>
        <dbReference type="ChEBI" id="CHEBI:83099"/>
        <dbReference type="ChEBI" id="CHEBI:83100"/>
        <dbReference type="EC" id="1.8.1.4"/>
    </reaction>
</comment>
<name>A0AAD1UIE1_EUPCR</name>
<keyword evidence="9" id="KW-0547">Nucleotide-binding</keyword>
<gene>
    <name evidence="14" type="ORF">ECRASSUSDP1_LOCUS8532</name>
</gene>
<dbReference type="SUPFAM" id="SSF55424">
    <property type="entry name" value="FAD/NAD-linked reductases, dimerisation (C-terminal) domain"/>
    <property type="match status" value="1"/>
</dbReference>
<evidence type="ECO:0000256" key="1">
    <source>
        <dbReference type="ARBA" id="ARBA00007532"/>
    </source>
</evidence>
<dbReference type="PIRSF" id="PIRSF000350">
    <property type="entry name" value="Mercury_reductase_MerA"/>
    <property type="match status" value="1"/>
</dbReference>
<evidence type="ECO:0000313" key="14">
    <source>
        <dbReference type="EMBL" id="CAI2367252.1"/>
    </source>
</evidence>
<feature type="binding site" evidence="9">
    <location>
        <begin position="204"/>
        <end position="211"/>
    </location>
    <ligand>
        <name>NAD(+)</name>
        <dbReference type="ChEBI" id="CHEBI:57540"/>
    </ligand>
</feature>
<dbReference type="Pfam" id="PF02852">
    <property type="entry name" value="Pyr_redox_dim"/>
    <property type="match status" value="1"/>
</dbReference>
<evidence type="ECO:0000256" key="6">
    <source>
        <dbReference type="ARBA" id="ARBA00023157"/>
    </source>
</evidence>
<dbReference type="InterPro" id="IPR023753">
    <property type="entry name" value="FAD/NAD-binding_dom"/>
</dbReference>
<feature type="binding site" evidence="9">
    <location>
        <position position="227"/>
    </location>
    <ligand>
        <name>NAD(+)</name>
        <dbReference type="ChEBI" id="CHEBI:57540"/>
    </ligand>
</feature>
<evidence type="ECO:0000259" key="12">
    <source>
        <dbReference type="Pfam" id="PF02852"/>
    </source>
</evidence>
<feature type="active site" description="Proton acceptor" evidence="8">
    <location>
        <position position="469"/>
    </location>
</feature>
<proteinExistence type="inferred from homology"/>
<dbReference type="EC" id="1.8.1.4" evidence="11"/>
<evidence type="ECO:0000256" key="11">
    <source>
        <dbReference type="RuleBase" id="RU003692"/>
    </source>
</evidence>
<feature type="domain" description="FAD/NAD(P)-binding" evidence="13">
    <location>
        <begin position="25"/>
        <end position="352"/>
    </location>
</feature>
<dbReference type="GO" id="GO:0005739">
    <property type="term" value="C:mitochondrion"/>
    <property type="evidence" value="ECO:0007669"/>
    <property type="project" value="TreeGrafter"/>
</dbReference>
<organism evidence="14 15">
    <name type="scientific">Euplotes crassus</name>
    <dbReference type="NCBI Taxonomy" id="5936"/>
    <lineage>
        <taxon>Eukaryota</taxon>
        <taxon>Sar</taxon>
        <taxon>Alveolata</taxon>
        <taxon>Ciliophora</taxon>
        <taxon>Intramacronucleata</taxon>
        <taxon>Spirotrichea</taxon>
        <taxon>Hypotrichia</taxon>
        <taxon>Euplotida</taxon>
        <taxon>Euplotidae</taxon>
        <taxon>Moneuplotes</taxon>
    </lineage>
</organism>
<accession>A0AAD1UIE1</accession>
<comment type="cofactor">
    <cofactor evidence="9 11">
        <name>FAD</name>
        <dbReference type="ChEBI" id="CHEBI:57692"/>
    </cofactor>
    <text evidence="9 11">Binds 1 FAD per subunit.</text>
</comment>
<dbReference type="EMBL" id="CAMPGE010008351">
    <property type="protein sequence ID" value="CAI2367252.1"/>
    <property type="molecule type" value="Genomic_DNA"/>
</dbReference>
<dbReference type="PANTHER" id="PTHR22912">
    <property type="entry name" value="DISULFIDE OXIDOREDUCTASE"/>
    <property type="match status" value="1"/>
</dbReference>
<dbReference type="Pfam" id="PF07992">
    <property type="entry name" value="Pyr_redox_2"/>
    <property type="match status" value="1"/>
</dbReference>
<dbReference type="GO" id="GO:0004148">
    <property type="term" value="F:dihydrolipoyl dehydrogenase (NADH) activity"/>
    <property type="evidence" value="ECO:0007669"/>
    <property type="project" value="UniProtKB-EC"/>
</dbReference>
<feature type="disulfide bond" description="Redox-active" evidence="10">
    <location>
        <begin position="63"/>
        <end position="68"/>
    </location>
</feature>
<dbReference type="GO" id="GO:0050660">
    <property type="term" value="F:flavin adenine dinucleotide binding"/>
    <property type="evidence" value="ECO:0007669"/>
    <property type="project" value="InterPro"/>
</dbReference>
<feature type="domain" description="Pyridine nucleotide-disulphide oxidoreductase dimerisation" evidence="12">
    <location>
        <begin position="371"/>
        <end position="479"/>
    </location>
</feature>
<evidence type="ECO:0000259" key="13">
    <source>
        <dbReference type="Pfam" id="PF07992"/>
    </source>
</evidence>
<feature type="binding site" evidence="9">
    <location>
        <position position="136"/>
    </location>
    <ligand>
        <name>FAD</name>
        <dbReference type="ChEBI" id="CHEBI:57692"/>
    </ligand>
</feature>
<dbReference type="GO" id="GO:0006103">
    <property type="term" value="P:2-oxoglutarate metabolic process"/>
    <property type="evidence" value="ECO:0007669"/>
    <property type="project" value="TreeGrafter"/>
</dbReference>
<keyword evidence="15" id="KW-1185">Reference proteome</keyword>
<protein>
    <recommendedName>
        <fullName evidence="11">Dihydrolipoyl dehydrogenase</fullName>
        <ecNumber evidence="11">1.8.1.4</ecNumber>
    </recommendedName>
</protein>
<evidence type="ECO:0000256" key="8">
    <source>
        <dbReference type="PIRSR" id="PIRSR000350-2"/>
    </source>
</evidence>
<feature type="binding site" evidence="9">
    <location>
        <begin position="343"/>
        <end position="346"/>
    </location>
    <ligand>
        <name>FAD</name>
        <dbReference type="ChEBI" id="CHEBI:57692"/>
    </ligand>
</feature>
<dbReference type="InterPro" id="IPR004099">
    <property type="entry name" value="Pyr_nucl-diS_OxRdtase_dimer"/>
</dbReference>
<evidence type="ECO:0000256" key="2">
    <source>
        <dbReference type="ARBA" id="ARBA00022630"/>
    </source>
</evidence>
<comment type="miscellaneous">
    <text evidence="11">The active site is a redox-active disulfide bond.</text>
</comment>
<dbReference type="InterPro" id="IPR012999">
    <property type="entry name" value="Pyr_OxRdtase_I_AS"/>
</dbReference>